<organism evidence="1 2">
    <name type="scientific">Rangifer tarandus platyrhynchus</name>
    <name type="common">Svalbard reindeer</name>
    <dbReference type="NCBI Taxonomy" id="3082113"/>
    <lineage>
        <taxon>Eukaryota</taxon>
        <taxon>Metazoa</taxon>
        <taxon>Chordata</taxon>
        <taxon>Craniata</taxon>
        <taxon>Vertebrata</taxon>
        <taxon>Euteleostomi</taxon>
        <taxon>Mammalia</taxon>
        <taxon>Eutheria</taxon>
        <taxon>Laurasiatheria</taxon>
        <taxon>Artiodactyla</taxon>
        <taxon>Ruminantia</taxon>
        <taxon>Pecora</taxon>
        <taxon>Cervidae</taxon>
        <taxon>Odocoileinae</taxon>
        <taxon>Rangifer</taxon>
    </lineage>
</organism>
<evidence type="ECO:0000313" key="1">
    <source>
        <dbReference type="EMBL" id="CAI9168758.1"/>
    </source>
</evidence>
<dbReference type="EMBL" id="OX459964">
    <property type="protein sequence ID" value="CAI9168758.1"/>
    <property type="molecule type" value="Genomic_DNA"/>
</dbReference>
<accession>A0ABN8Z4I4</accession>
<evidence type="ECO:0000313" key="2">
    <source>
        <dbReference type="Proteomes" id="UP001176941"/>
    </source>
</evidence>
<sequence length="108" mass="11708">MLYANTHTQSFSNENWALLYNCPMTCFFYLIPTLGGSGGKASACNAGDLGSVSGLGRSLGERNSKPLQYSLEKEMATHSSGFSILAWRIPMDRGAWRATVHGVTKSQT</sequence>
<keyword evidence="2" id="KW-1185">Reference proteome</keyword>
<proteinExistence type="predicted"/>
<name>A0ABN8Z4I4_RANTA</name>
<reference evidence="1" key="1">
    <citation type="submission" date="2023-04" db="EMBL/GenBank/DDBJ databases">
        <authorList>
            <consortium name="ELIXIR-Norway"/>
        </authorList>
    </citation>
    <scope>NUCLEOTIDE SEQUENCE [LARGE SCALE GENOMIC DNA]</scope>
</reference>
<dbReference type="Proteomes" id="UP001176941">
    <property type="component" value="Chromosome 28"/>
</dbReference>
<gene>
    <name evidence="1" type="ORF">MRATA1EN1_LOCUS17720</name>
</gene>
<protein>
    <submittedName>
        <fullName evidence="1">Uncharacterized protein</fullName>
    </submittedName>
</protein>